<dbReference type="SUPFAM" id="SSF111369">
    <property type="entry name" value="HlyD-like secretion proteins"/>
    <property type="match status" value="1"/>
</dbReference>
<dbReference type="EMBL" id="BARS01035801">
    <property type="protein sequence ID" value="GAG22632.1"/>
    <property type="molecule type" value="Genomic_DNA"/>
</dbReference>
<protein>
    <recommendedName>
        <fullName evidence="4">Membrane fusion protein biotin-lipoyl like domain-containing protein</fullName>
    </recommendedName>
</protein>
<feature type="transmembrane region" description="Helical" evidence="2">
    <location>
        <begin position="32"/>
        <end position="50"/>
    </location>
</feature>
<dbReference type="PANTHER" id="PTHR30469">
    <property type="entry name" value="MULTIDRUG RESISTANCE PROTEIN MDTA"/>
    <property type="match status" value="1"/>
</dbReference>
<feature type="region of interest" description="Disordered" evidence="1">
    <location>
        <begin position="1"/>
        <end position="20"/>
    </location>
</feature>
<evidence type="ECO:0000256" key="1">
    <source>
        <dbReference type="SAM" id="MobiDB-lite"/>
    </source>
</evidence>
<proteinExistence type="predicted"/>
<feature type="non-terminal residue" evidence="3">
    <location>
        <position position="129"/>
    </location>
</feature>
<feature type="compositionally biased region" description="Basic and acidic residues" evidence="1">
    <location>
        <begin position="1"/>
        <end position="16"/>
    </location>
</feature>
<comment type="caution">
    <text evidence="3">The sequence shown here is derived from an EMBL/GenBank/DDBJ whole genome shotgun (WGS) entry which is preliminary data.</text>
</comment>
<accession>X0WHF2</accession>
<gene>
    <name evidence="3" type="ORF">S01H1_55107</name>
</gene>
<dbReference type="GO" id="GO:1990281">
    <property type="term" value="C:efflux pump complex"/>
    <property type="evidence" value="ECO:0007669"/>
    <property type="project" value="TreeGrafter"/>
</dbReference>
<keyword evidence="2" id="KW-0472">Membrane</keyword>
<evidence type="ECO:0008006" key="4">
    <source>
        <dbReference type="Google" id="ProtNLM"/>
    </source>
</evidence>
<evidence type="ECO:0000313" key="3">
    <source>
        <dbReference type="EMBL" id="GAG22632.1"/>
    </source>
</evidence>
<keyword evidence="2" id="KW-1133">Transmembrane helix</keyword>
<evidence type="ECO:0000256" key="2">
    <source>
        <dbReference type="SAM" id="Phobius"/>
    </source>
</evidence>
<reference evidence="3" key="1">
    <citation type="journal article" date="2014" name="Front. Microbiol.">
        <title>High frequency of phylogenetically diverse reductive dehalogenase-homologous genes in deep subseafloor sedimentary metagenomes.</title>
        <authorList>
            <person name="Kawai M."/>
            <person name="Futagami T."/>
            <person name="Toyoda A."/>
            <person name="Takaki Y."/>
            <person name="Nishi S."/>
            <person name="Hori S."/>
            <person name="Arai W."/>
            <person name="Tsubouchi T."/>
            <person name="Morono Y."/>
            <person name="Uchiyama I."/>
            <person name="Ito T."/>
            <person name="Fujiyama A."/>
            <person name="Inagaki F."/>
            <person name="Takami H."/>
        </authorList>
    </citation>
    <scope>NUCLEOTIDE SEQUENCE</scope>
    <source>
        <strain evidence="3">Expedition CK06-06</strain>
    </source>
</reference>
<organism evidence="3">
    <name type="scientific">marine sediment metagenome</name>
    <dbReference type="NCBI Taxonomy" id="412755"/>
    <lineage>
        <taxon>unclassified sequences</taxon>
        <taxon>metagenomes</taxon>
        <taxon>ecological metagenomes</taxon>
    </lineage>
</organism>
<sequence>MTSDEIMREDRERTDPSRPTGLRKWLGGSARFLLGVGILATGLWMALFWLTNKPRAKRRPPPPRAALVEVQRVNPGTHTVTVEVLGTVAPVKTVTLTPRVSGEIVELSEELVPGGHFKTGEVIAKIDPA</sequence>
<dbReference type="GO" id="GO:0015562">
    <property type="term" value="F:efflux transmembrane transporter activity"/>
    <property type="evidence" value="ECO:0007669"/>
    <property type="project" value="TreeGrafter"/>
</dbReference>
<dbReference type="AlphaFoldDB" id="X0WHF2"/>
<keyword evidence="2" id="KW-0812">Transmembrane</keyword>
<name>X0WHF2_9ZZZZ</name>